<dbReference type="InterPro" id="IPR013087">
    <property type="entry name" value="Znf_C2H2_type"/>
</dbReference>
<evidence type="ECO:0000259" key="1">
    <source>
        <dbReference type="PROSITE" id="PS50157"/>
    </source>
</evidence>
<evidence type="ECO:0000313" key="3">
    <source>
        <dbReference type="Proteomes" id="UP000199062"/>
    </source>
</evidence>
<dbReference type="STRING" id="767519.SAMN05216559_2845"/>
<dbReference type="EMBL" id="FOZK01000003">
    <property type="protein sequence ID" value="SFS05371.1"/>
    <property type="molecule type" value="Genomic_DNA"/>
</dbReference>
<accession>A0A1I6LPL3</accession>
<dbReference type="PROSITE" id="PS50157">
    <property type="entry name" value="ZINC_FINGER_C2H2_2"/>
    <property type="match status" value="1"/>
</dbReference>
<proteinExistence type="predicted"/>
<gene>
    <name evidence="2" type="ORF">SAMN05216559_2845</name>
</gene>
<evidence type="ECO:0000313" key="2">
    <source>
        <dbReference type="EMBL" id="SFS05371.1"/>
    </source>
</evidence>
<feature type="domain" description="C2H2-type" evidence="1">
    <location>
        <begin position="14"/>
        <end position="34"/>
    </location>
</feature>
<dbReference type="SUPFAM" id="SSF57667">
    <property type="entry name" value="beta-beta-alpha zinc fingers"/>
    <property type="match status" value="1"/>
</dbReference>
<dbReference type="AlphaFoldDB" id="A0A1I6LPL3"/>
<organism evidence="2 3">
    <name type="scientific">Halomicrobium zhouii</name>
    <dbReference type="NCBI Taxonomy" id="767519"/>
    <lineage>
        <taxon>Archaea</taxon>
        <taxon>Methanobacteriati</taxon>
        <taxon>Methanobacteriota</taxon>
        <taxon>Stenosarchaea group</taxon>
        <taxon>Halobacteria</taxon>
        <taxon>Halobacteriales</taxon>
        <taxon>Haloarculaceae</taxon>
        <taxon>Halomicrobium</taxon>
    </lineage>
</organism>
<reference evidence="2 3" key="1">
    <citation type="submission" date="2016-10" db="EMBL/GenBank/DDBJ databases">
        <authorList>
            <person name="de Groot N.N."/>
        </authorList>
    </citation>
    <scope>NUCLEOTIDE SEQUENCE [LARGE SCALE GENOMIC DNA]</scope>
    <source>
        <strain evidence="2 3">CGMCC 1.10457</strain>
    </source>
</reference>
<dbReference type="Proteomes" id="UP000199062">
    <property type="component" value="Unassembled WGS sequence"/>
</dbReference>
<dbReference type="InterPro" id="IPR036236">
    <property type="entry name" value="Znf_C2H2_sf"/>
</dbReference>
<sequence>MTDPADDGNAVGPVRCKVCGREFEDDDSLEHHVRDQGLLW</sequence>
<keyword evidence="3" id="KW-1185">Reference proteome</keyword>
<name>A0A1I6LPL3_9EURY</name>
<protein>
    <recommendedName>
        <fullName evidence="1">C2H2-type domain-containing protein</fullName>
    </recommendedName>
</protein>
<dbReference type="RefSeq" id="WP_281244904.1">
    <property type="nucleotide sequence ID" value="NZ_FOZK01000003.1"/>
</dbReference>